<dbReference type="RefSeq" id="WP_229998510.1">
    <property type="nucleotide sequence ID" value="NZ_JAJJMN010000001.1"/>
</dbReference>
<evidence type="ECO:0000313" key="2">
    <source>
        <dbReference type="EMBL" id="MCC9016545.1"/>
    </source>
</evidence>
<dbReference type="EMBL" id="JAJJMN010000001">
    <property type="protein sequence ID" value="MCC9016545.1"/>
    <property type="molecule type" value="Genomic_DNA"/>
</dbReference>
<feature type="signal peptide" evidence="1">
    <location>
        <begin position="1"/>
        <end position="23"/>
    </location>
</feature>
<reference evidence="2" key="1">
    <citation type="submission" date="2021-11" db="EMBL/GenBank/DDBJ databases">
        <title>Description of novel Flavobacterium species.</title>
        <authorList>
            <person name="Saticioglu I.B."/>
            <person name="Ay H."/>
            <person name="Altun S."/>
            <person name="Duman M."/>
        </authorList>
    </citation>
    <scope>NUCLEOTIDE SEQUENCE</scope>
    <source>
        <strain evidence="2">F-126</strain>
    </source>
</reference>
<evidence type="ECO:0000313" key="3">
    <source>
        <dbReference type="Proteomes" id="UP001430700"/>
    </source>
</evidence>
<protein>
    <submittedName>
        <fullName evidence="2">Uncharacterized protein</fullName>
    </submittedName>
</protein>
<keyword evidence="3" id="KW-1185">Reference proteome</keyword>
<accession>A0ABS8LVE2</accession>
<dbReference type="Proteomes" id="UP001430700">
    <property type="component" value="Unassembled WGS sequence"/>
</dbReference>
<keyword evidence="1" id="KW-0732">Signal</keyword>
<gene>
    <name evidence="2" type="ORF">LNQ34_01990</name>
</gene>
<comment type="caution">
    <text evidence="2">The sequence shown here is derived from an EMBL/GenBank/DDBJ whole genome shotgun (WGS) entry which is preliminary data.</text>
</comment>
<proteinExistence type="predicted"/>
<feature type="chain" id="PRO_5046859678" evidence="1">
    <location>
        <begin position="24"/>
        <end position="217"/>
    </location>
</feature>
<organism evidence="2 3">
    <name type="scientific">Flavobacterium lipolyticum</name>
    <dbReference type="NCBI Taxonomy" id="2893754"/>
    <lineage>
        <taxon>Bacteria</taxon>
        <taxon>Pseudomonadati</taxon>
        <taxon>Bacteroidota</taxon>
        <taxon>Flavobacteriia</taxon>
        <taxon>Flavobacteriales</taxon>
        <taxon>Flavobacteriaceae</taxon>
        <taxon>Flavobacterium</taxon>
    </lineage>
</organism>
<name>A0ABS8LVE2_9FLAO</name>
<sequence>MKRKVQHLFSAIALAGFIFIAFGSEDSQVEPETSTESFSSTTAREETVNDVPNQIAQLKRELVSIEDGVNFSTYRNTIEATQMELVLFAAWAKTINEALISENSEINALGEELERKVKNIQVKEFPVLRKAYAKAVYQKLWEQNIETQVLGNKNKTIQFTGGYFANNGNKMKTQETLQEALKMFRFSRVNYKWYKYDNDYTYYEIDSPDDSELMSFN</sequence>
<evidence type="ECO:0000256" key="1">
    <source>
        <dbReference type="SAM" id="SignalP"/>
    </source>
</evidence>